<dbReference type="RefSeq" id="XP_016256510.1">
    <property type="nucleotide sequence ID" value="XM_016413113.1"/>
</dbReference>
<organism evidence="1 2">
    <name type="scientific">Exophiala oligosperma</name>
    <dbReference type="NCBI Taxonomy" id="215243"/>
    <lineage>
        <taxon>Eukaryota</taxon>
        <taxon>Fungi</taxon>
        <taxon>Dikarya</taxon>
        <taxon>Ascomycota</taxon>
        <taxon>Pezizomycotina</taxon>
        <taxon>Eurotiomycetes</taxon>
        <taxon>Chaetothyriomycetidae</taxon>
        <taxon>Chaetothyriales</taxon>
        <taxon>Herpotrichiellaceae</taxon>
        <taxon>Exophiala</taxon>
    </lineage>
</organism>
<evidence type="ECO:0000313" key="1">
    <source>
        <dbReference type="EMBL" id="KIW36294.1"/>
    </source>
</evidence>
<keyword evidence="2" id="KW-1185">Reference proteome</keyword>
<evidence type="ECO:0008006" key="3">
    <source>
        <dbReference type="Google" id="ProtNLM"/>
    </source>
</evidence>
<dbReference type="HOGENOM" id="CLU_062270_0_0_1"/>
<evidence type="ECO:0000313" key="2">
    <source>
        <dbReference type="Proteomes" id="UP000053342"/>
    </source>
</evidence>
<protein>
    <recommendedName>
        <fullName evidence="3">Transcription factor domain-containing protein</fullName>
    </recommendedName>
</protein>
<dbReference type="AlphaFoldDB" id="A0A0D2DKL5"/>
<dbReference type="InterPro" id="IPR053187">
    <property type="entry name" value="Notoamide_regulator"/>
</dbReference>
<reference evidence="1 2" key="1">
    <citation type="submission" date="2015-01" db="EMBL/GenBank/DDBJ databases">
        <title>The Genome Sequence of Exophiala oligosperma CBS72588.</title>
        <authorList>
            <consortium name="The Broad Institute Genomics Platform"/>
            <person name="Cuomo C."/>
            <person name="de Hoog S."/>
            <person name="Gorbushina A."/>
            <person name="Stielow B."/>
            <person name="Teixiera M."/>
            <person name="Abouelleil A."/>
            <person name="Chapman S.B."/>
            <person name="Priest M."/>
            <person name="Young S.K."/>
            <person name="Wortman J."/>
            <person name="Nusbaum C."/>
            <person name="Birren B."/>
        </authorList>
    </citation>
    <scope>NUCLEOTIDE SEQUENCE [LARGE SCALE GENOMIC DNA]</scope>
    <source>
        <strain evidence="1 2">CBS 72588</strain>
    </source>
</reference>
<dbReference type="PANTHER" id="PTHR47256">
    <property type="entry name" value="ZN(II)2CYS6 TRANSCRIPTION FACTOR (EUROFUNG)-RELATED"/>
    <property type="match status" value="1"/>
</dbReference>
<accession>A0A0D2DKL5</accession>
<dbReference type="VEuPathDB" id="FungiDB:PV06_11440"/>
<dbReference type="STRING" id="215243.A0A0D2DKL5"/>
<name>A0A0D2DKL5_9EURO</name>
<dbReference type="GeneID" id="27363514"/>
<dbReference type="PANTHER" id="PTHR47256:SF1">
    <property type="entry name" value="ZN(II)2CYS6 TRANSCRIPTION FACTOR (EUROFUNG)"/>
    <property type="match status" value="1"/>
</dbReference>
<dbReference type="Proteomes" id="UP000053342">
    <property type="component" value="Unassembled WGS sequence"/>
</dbReference>
<dbReference type="EMBL" id="KN847363">
    <property type="protein sequence ID" value="KIW36294.1"/>
    <property type="molecule type" value="Genomic_DNA"/>
</dbReference>
<dbReference type="OrthoDB" id="2593732at2759"/>
<sequence>MLKSLLIEQSLENRGIDKLAYVIMRDMIQHLKQFNKPGRSQEARTPPGKEPISSPQQLAAYTSWAMFVSTTAATFAVRNRPVMEPPINWQARLCQGEPADVWSPYPRVSPLVVAHPSCYLHHLSGWYEICYHISQCVFVDDTAKINPVARDSLEELHRDLTTWYNNLSDCVQVTGVQTPHTLSVHAQYHWAVLVLSELTLTLEAEDDDDATLALLFPVVRTQNMTSALAIADLVHLQSVYWGVDHIPFSFLQPVNAALSVVVNDLDGDQCKSSFVKLAVALHGLSRRSVSAESMLRVLHLKLRQLQLMSSNNFKTMFKDTDIQFEGSISSPSIGVKPAGKAATAFGAGPMAESYEALVEKWSQFHTRAPSSSDSSSS</sequence>
<proteinExistence type="predicted"/>
<gene>
    <name evidence="1" type="ORF">PV06_11440</name>
</gene>